<gene>
    <name evidence="1" type="ORF">HA51_24190</name>
</gene>
<proteinExistence type="predicted"/>
<evidence type="ECO:0000313" key="1">
    <source>
        <dbReference type="EMBL" id="ORM66140.1"/>
    </source>
</evidence>
<reference evidence="1 2" key="1">
    <citation type="journal article" date="2017" name="Antonie Van Leeuwenhoek">
        <title>Phylogenomic resolution of the bacterial genus Pantoea and its relationship with Erwinia and Tatumella.</title>
        <authorList>
            <person name="Palmer M."/>
            <person name="Steenkamp E.T."/>
            <person name="Coetzee M.P."/>
            <person name="Chan W.Y."/>
            <person name="van Zyl E."/>
            <person name="De Maayer P."/>
            <person name="Coutinho T.A."/>
            <person name="Blom J."/>
            <person name="Smits T.H."/>
            <person name="Duffy B."/>
            <person name="Venter S.N."/>
        </authorList>
    </citation>
    <scope>NUCLEOTIDE SEQUENCE [LARGE SCALE GENOMIC DNA]</scope>
    <source>
        <strain evidence="1 2">LMG 26275</strain>
    </source>
</reference>
<accession>A0A1X1CP64</accession>
<organism evidence="1 2">
    <name type="scientific">Pantoea rwandensis</name>
    <dbReference type="NCBI Taxonomy" id="1076550"/>
    <lineage>
        <taxon>Bacteria</taxon>
        <taxon>Pseudomonadati</taxon>
        <taxon>Pseudomonadota</taxon>
        <taxon>Gammaproteobacteria</taxon>
        <taxon>Enterobacterales</taxon>
        <taxon>Erwiniaceae</taxon>
        <taxon>Pantoea</taxon>
    </lineage>
</organism>
<sequence length="78" mass="9081">MPANLSELNRYIYLTRSFILYMDEVLISRSPAIDKWLAKAIREQLVAILRNLRDERRMVREIKSPEESSQPGQAQSCA</sequence>
<dbReference type="AlphaFoldDB" id="A0A1X1CP64"/>
<name>A0A1X1CP64_9GAMM</name>
<evidence type="ECO:0000313" key="2">
    <source>
        <dbReference type="Proteomes" id="UP000193558"/>
    </source>
</evidence>
<comment type="caution">
    <text evidence="1">The sequence shown here is derived from an EMBL/GenBank/DDBJ whole genome shotgun (WGS) entry which is preliminary data.</text>
</comment>
<dbReference type="EMBL" id="MLFR01000039">
    <property type="protein sequence ID" value="ORM66140.1"/>
    <property type="molecule type" value="Genomic_DNA"/>
</dbReference>
<protein>
    <submittedName>
        <fullName evidence="1">Uncharacterized protein</fullName>
    </submittedName>
</protein>
<dbReference type="Proteomes" id="UP000193558">
    <property type="component" value="Unassembled WGS sequence"/>
</dbReference>